<keyword evidence="1" id="KW-1133">Transmembrane helix</keyword>
<dbReference type="EMBL" id="KX289584">
    <property type="protein sequence ID" value="APU89553.1"/>
    <property type="molecule type" value="Genomic_DNA"/>
</dbReference>
<feature type="transmembrane region" description="Helical" evidence="1">
    <location>
        <begin position="13"/>
        <end position="32"/>
    </location>
</feature>
<feature type="transmembrane region" description="Helical" evidence="1">
    <location>
        <begin position="100"/>
        <end position="123"/>
    </location>
</feature>
<dbReference type="AlphaFoldDB" id="A0A1P8DKJ1"/>
<gene>
    <name evidence="2" type="primary">nad6</name>
</gene>
<name>A0A1P8DKJ1_PORPN</name>
<keyword evidence="1" id="KW-0812">Transmembrane</keyword>
<proteinExistence type="predicted"/>
<organism evidence="2">
    <name type="scientific">Porcellionides pruinosus</name>
    <name type="common">Woodlouse</name>
    <dbReference type="NCBI Taxonomy" id="96870"/>
    <lineage>
        <taxon>Eukaryota</taxon>
        <taxon>Metazoa</taxon>
        <taxon>Ecdysozoa</taxon>
        <taxon>Arthropoda</taxon>
        <taxon>Crustacea</taxon>
        <taxon>Multicrustacea</taxon>
        <taxon>Malacostraca</taxon>
        <taxon>Eumalacostraca</taxon>
        <taxon>Peracarida</taxon>
        <taxon>Isopoda</taxon>
        <taxon>Oniscidea</taxon>
        <taxon>Crinocheta</taxon>
        <taxon>Porcellionidae</taxon>
        <taxon>Porcellionides</taxon>
    </lineage>
</organism>
<accession>A0A1P8DKJ1</accession>
<keyword evidence="1" id="KW-0472">Membrane</keyword>
<sequence>MNYSRILVSKTNILFKLIFDLGVVLGVLCLSVSVSVTVICSPQLMVMWLILQAFMVSIMLGFMSGVWYAYVLFLVFLGGMLVVFVYISSLAMSVKVDSKYLTFGGLLAGALILGVVLGFWSPWSVLASGDLLLASEGSGVSGLTSTYVVMLYLFVVGYLMLTLFIICSMVKLMNGPLRKFSFSCSYKSSCFENIW</sequence>
<evidence type="ECO:0000313" key="2">
    <source>
        <dbReference type="EMBL" id="APU89553.1"/>
    </source>
</evidence>
<feature type="transmembrane region" description="Helical" evidence="1">
    <location>
        <begin position="147"/>
        <end position="170"/>
    </location>
</feature>
<feature type="transmembrane region" description="Helical" evidence="1">
    <location>
        <begin position="68"/>
        <end position="88"/>
    </location>
</feature>
<reference evidence="2" key="1">
    <citation type="submission" date="2016-05" db="EMBL/GenBank/DDBJ databases">
        <title>Smart mitochondrial genome of Oniscidea (terrestrial crustacea).</title>
        <authorList>
            <person name="Marcade I."/>
            <person name="Quevarec L."/>
            <person name="Badawi M."/>
            <person name="Delaunay C."/>
            <person name="Lesobre J."/>
        </authorList>
    </citation>
    <scope>NUCLEOTIDE SEQUENCE</scope>
</reference>
<keyword evidence="2" id="KW-0496">Mitochondrion</keyword>
<evidence type="ECO:0000256" key="1">
    <source>
        <dbReference type="SAM" id="Phobius"/>
    </source>
</evidence>
<geneLocation type="mitochondrion" evidence="2"/>
<protein>
    <submittedName>
        <fullName evidence="2">NADH dehydrogenase subunit 6</fullName>
    </submittedName>
</protein>